<evidence type="ECO:0000313" key="2">
    <source>
        <dbReference type="Proteomes" id="UP000279962"/>
    </source>
</evidence>
<sequence length="181" mass="20376">MAVAISIDVDNDSPVFAILRSLSDFEQRQDELFDDIGSIVTEGIRSRWLGGEGLEGKWPLSIRVMREGGTTLRNTSRLMNSVTHNVTATGVEIGTDVVYGVAHHFGAEIKHTARMRKTFFRQNARTGEVGNRFVKQSRSNFMQETMGKAYSVNIPRRPWLGITEDDEQRILNSIEGVIFDE</sequence>
<organism evidence="1 2">
    <name type="scientific">Acinetobacter wuhouensis</name>
    <dbReference type="NCBI Taxonomy" id="1879050"/>
    <lineage>
        <taxon>Bacteria</taxon>
        <taxon>Pseudomonadati</taxon>
        <taxon>Pseudomonadota</taxon>
        <taxon>Gammaproteobacteria</taxon>
        <taxon>Moraxellales</taxon>
        <taxon>Moraxellaceae</taxon>
        <taxon>Acinetobacter</taxon>
    </lineage>
</organism>
<dbReference type="RefSeq" id="WP_087554258.1">
    <property type="nucleotide sequence ID" value="NZ_CP033133.1"/>
</dbReference>
<dbReference type="AlphaFoldDB" id="A0A3G2T363"/>
<proteinExistence type="predicted"/>
<dbReference type="Proteomes" id="UP000279962">
    <property type="component" value="Chromosome"/>
</dbReference>
<name>A0A3G2T363_9GAMM</name>
<reference evidence="1 2" key="1">
    <citation type="submission" date="2018-10" db="EMBL/GenBank/DDBJ databases">
        <title>The complete genome of Acinetobacter wuhouensis strain WCHAW010062.</title>
        <authorList>
            <person name="Hu Y."/>
            <person name="Long H."/>
            <person name="Feng Y."/>
            <person name="Zong Z."/>
        </authorList>
    </citation>
    <scope>NUCLEOTIDE SEQUENCE [LARGE SCALE GENOMIC DNA]</scope>
    <source>
        <strain evidence="1 2">WCHAW010062</strain>
    </source>
</reference>
<dbReference type="Pfam" id="PF05069">
    <property type="entry name" value="Phage_tail_S"/>
    <property type="match status" value="1"/>
</dbReference>
<dbReference type="InterPro" id="IPR006522">
    <property type="entry name" value="Phage_virion_morphogenesis"/>
</dbReference>
<protein>
    <submittedName>
        <fullName evidence="1">Phage morphogenesis protein</fullName>
    </submittedName>
</protein>
<accession>A0A3G2T363</accession>
<dbReference type="EMBL" id="CP033133">
    <property type="protein sequence ID" value="AYO54196.1"/>
    <property type="molecule type" value="Genomic_DNA"/>
</dbReference>
<gene>
    <name evidence="1" type="ORF">CDG68_11370</name>
</gene>
<evidence type="ECO:0000313" key="1">
    <source>
        <dbReference type="EMBL" id="AYO54196.1"/>
    </source>
</evidence>